<dbReference type="Pfam" id="PF18998">
    <property type="entry name" value="Flg_new_2"/>
    <property type="match status" value="3"/>
</dbReference>
<proteinExistence type="predicted"/>
<feature type="non-terminal residue" evidence="2">
    <location>
        <position position="224"/>
    </location>
</feature>
<accession>X0Z3M2</accession>
<organism evidence="2">
    <name type="scientific">marine sediment metagenome</name>
    <dbReference type="NCBI Taxonomy" id="412755"/>
    <lineage>
        <taxon>unclassified sequences</taxon>
        <taxon>metagenomes</taxon>
        <taxon>ecological metagenomes</taxon>
    </lineage>
</organism>
<reference evidence="2" key="1">
    <citation type="journal article" date="2014" name="Front. Microbiol.">
        <title>High frequency of phylogenetically diverse reductive dehalogenase-homologous genes in deep subseafloor sedimentary metagenomes.</title>
        <authorList>
            <person name="Kawai M."/>
            <person name="Futagami T."/>
            <person name="Toyoda A."/>
            <person name="Takaki Y."/>
            <person name="Nishi S."/>
            <person name="Hori S."/>
            <person name="Arai W."/>
            <person name="Tsubouchi T."/>
            <person name="Morono Y."/>
            <person name="Uchiyama I."/>
            <person name="Ito T."/>
            <person name="Fujiyama A."/>
            <person name="Inagaki F."/>
            <person name="Takami H."/>
        </authorList>
    </citation>
    <scope>NUCLEOTIDE SEQUENCE</scope>
    <source>
        <strain evidence="2">Expedition CK06-06</strain>
    </source>
</reference>
<feature type="domain" description="Bacterial repeat" evidence="1">
    <location>
        <begin position="75"/>
        <end position="144"/>
    </location>
</feature>
<gene>
    <name evidence="2" type="ORF">S01H1_79621</name>
</gene>
<dbReference type="InterPro" id="IPR044060">
    <property type="entry name" value="Bacterial_rp_domain"/>
</dbReference>
<feature type="non-terminal residue" evidence="2">
    <location>
        <position position="1"/>
    </location>
</feature>
<name>X0Z3M2_9ZZZZ</name>
<protein>
    <recommendedName>
        <fullName evidence="1">Bacterial repeat domain-containing protein</fullName>
    </recommendedName>
</protein>
<dbReference type="AlphaFoldDB" id="X0Z3M2"/>
<feature type="domain" description="Bacterial repeat" evidence="1">
    <location>
        <begin position="4"/>
        <end position="71"/>
    </location>
</feature>
<evidence type="ECO:0000313" key="2">
    <source>
        <dbReference type="EMBL" id="GAG53047.1"/>
    </source>
</evidence>
<dbReference type="EMBL" id="BARS01053696">
    <property type="protein sequence ID" value="GAG53047.1"/>
    <property type="molecule type" value="Genomic_DNA"/>
</dbReference>
<evidence type="ECO:0000259" key="1">
    <source>
        <dbReference type="Pfam" id="PF18998"/>
    </source>
</evidence>
<feature type="domain" description="Bacterial repeat" evidence="1">
    <location>
        <begin position="147"/>
        <end position="217"/>
    </location>
</feature>
<sequence>DTFTLDYAVGVNGSLTGDPAQVVNYGADGTAVTAVPDLGYHFVDWSDASTDNPRTDVSVVANLSVTANFAIDTHTVTFIEGANGTITGTLVQVIDYGDDCTAVTPVANANHHFVDWTGDYAGTDDPLTITNVTADMVITANFAIDTYTVTFIEGANGTITGTLVQTIDHGNDCTAVDPVANANHNFVDWTGDYAGTDDPLTITNVTADMNITANFAIDTFTLDY</sequence>
<comment type="caution">
    <text evidence="2">The sequence shown here is derived from an EMBL/GenBank/DDBJ whole genome shotgun (WGS) entry which is preliminary data.</text>
</comment>